<dbReference type="RefSeq" id="WP_047297571.1">
    <property type="nucleotide sequence ID" value="NZ_CABVIC010000001.1"/>
</dbReference>
<evidence type="ECO:0000313" key="3">
    <source>
        <dbReference type="Proteomes" id="UP000326067"/>
    </source>
</evidence>
<accession>A0A5E7HZF1</accession>
<sequence>MAFDNPAHKRSEVIKTRHKPEEARKLRMEARLAGMQLATYVYELANLARSLGAADLLREHHGASKQDKSA</sequence>
<evidence type="ECO:0000256" key="1">
    <source>
        <dbReference type="SAM" id="MobiDB-lite"/>
    </source>
</evidence>
<reference evidence="2 3" key="1">
    <citation type="submission" date="2019-09" db="EMBL/GenBank/DDBJ databases">
        <authorList>
            <person name="Chandra G."/>
            <person name="Truman W A."/>
        </authorList>
    </citation>
    <scope>NUCLEOTIDE SEQUENCE [LARGE SCALE GENOMIC DNA]</scope>
    <source>
        <strain evidence="2">PS847</strain>
    </source>
</reference>
<proteinExistence type="predicted"/>
<dbReference type="Proteomes" id="UP000326067">
    <property type="component" value="Unassembled WGS sequence"/>
</dbReference>
<evidence type="ECO:0000313" key="2">
    <source>
        <dbReference type="EMBL" id="VVO69851.1"/>
    </source>
</evidence>
<dbReference type="EMBL" id="CABVIC010000001">
    <property type="protein sequence ID" value="VVO69851.1"/>
    <property type="molecule type" value="Genomic_DNA"/>
</dbReference>
<name>A0A5E7HZF1_PSEFL</name>
<gene>
    <name evidence="2" type="ORF">PS847_01248</name>
</gene>
<feature type="region of interest" description="Disordered" evidence="1">
    <location>
        <begin position="1"/>
        <end position="21"/>
    </location>
</feature>
<protein>
    <submittedName>
        <fullName evidence="2">Uncharacterized protein</fullName>
    </submittedName>
</protein>
<organism evidence="2 3">
    <name type="scientific">Pseudomonas fluorescens</name>
    <dbReference type="NCBI Taxonomy" id="294"/>
    <lineage>
        <taxon>Bacteria</taxon>
        <taxon>Pseudomonadati</taxon>
        <taxon>Pseudomonadota</taxon>
        <taxon>Gammaproteobacteria</taxon>
        <taxon>Pseudomonadales</taxon>
        <taxon>Pseudomonadaceae</taxon>
        <taxon>Pseudomonas</taxon>
    </lineage>
</organism>
<dbReference type="AlphaFoldDB" id="A0A5E7HZF1"/>